<name>A0A0W0SML7_9GAMM</name>
<organism evidence="2 3">
    <name type="scientific">Legionella brunensis</name>
    <dbReference type="NCBI Taxonomy" id="29422"/>
    <lineage>
        <taxon>Bacteria</taxon>
        <taxon>Pseudomonadati</taxon>
        <taxon>Pseudomonadota</taxon>
        <taxon>Gammaproteobacteria</taxon>
        <taxon>Legionellales</taxon>
        <taxon>Legionellaceae</taxon>
        <taxon>Legionella</taxon>
    </lineage>
</organism>
<evidence type="ECO:0000313" key="3">
    <source>
        <dbReference type="Proteomes" id="UP000054742"/>
    </source>
</evidence>
<evidence type="ECO:0000256" key="1">
    <source>
        <dbReference type="SAM" id="Phobius"/>
    </source>
</evidence>
<dbReference type="OrthoDB" id="5638187at2"/>
<gene>
    <name evidence="2" type="ORF">Lbru_1558</name>
</gene>
<keyword evidence="1" id="KW-0812">Transmembrane</keyword>
<sequence>MTHSFFVKPSNTLFEHSTTLALYNDKKVPFNAEDPAHRKLIDDCTRTVKEKLQALQAMDVKIATSFSLGTIALGLSYILPLTLVAGGCFAYGAYQLGQRKFAYGEYTEALENLAKCCRWSLGTVRNENVLKNETINGMITTLAPLTTAQDLRDFIDDKFEDQVIEQAEDTKQNLDFLEHHLNQKEQELYFQIYGYKQGGFLNILNGIAYAIKNSFNALKSACISQEPAQPAPLH</sequence>
<reference evidence="2 3" key="1">
    <citation type="submission" date="2015-11" db="EMBL/GenBank/DDBJ databases">
        <title>Genomic analysis of 38 Legionella species identifies large and diverse effector repertoires.</title>
        <authorList>
            <person name="Burstein D."/>
            <person name="Amaro F."/>
            <person name="Zusman T."/>
            <person name="Lifshitz Z."/>
            <person name="Cohen O."/>
            <person name="Gilbert J.A."/>
            <person name="Pupko T."/>
            <person name="Shuman H.A."/>
            <person name="Segal G."/>
        </authorList>
    </citation>
    <scope>NUCLEOTIDE SEQUENCE [LARGE SCALE GENOMIC DNA]</scope>
    <source>
        <strain evidence="2 3">ATCC 43878</strain>
    </source>
</reference>
<proteinExistence type="predicted"/>
<dbReference type="PATRIC" id="fig|29422.6.peg.1648"/>
<keyword evidence="3" id="KW-1185">Reference proteome</keyword>
<dbReference type="RefSeq" id="WP_058441623.1">
    <property type="nucleotide sequence ID" value="NZ_CAAAHU010000003.1"/>
</dbReference>
<keyword evidence="1" id="KW-1133">Transmembrane helix</keyword>
<protein>
    <submittedName>
        <fullName evidence="2">Uncharacterized protein</fullName>
    </submittedName>
</protein>
<feature type="transmembrane region" description="Helical" evidence="1">
    <location>
        <begin position="71"/>
        <end position="94"/>
    </location>
</feature>
<comment type="caution">
    <text evidence="2">The sequence shown here is derived from an EMBL/GenBank/DDBJ whole genome shotgun (WGS) entry which is preliminary data.</text>
</comment>
<evidence type="ECO:0000313" key="2">
    <source>
        <dbReference type="EMBL" id="KTC84197.1"/>
    </source>
</evidence>
<dbReference type="EMBL" id="LNXV01000011">
    <property type="protein sequence ID" value="KTC84197.1"/>
    <property type="molecule type" value="Genomic_DNA"/>
</dbReference>
<keyword evidence="1" id="KW-0472">Membrane</keyword>
<dbReference type="Proteomes" id="UP000054742">
    <property type="component" value="Unassembled WGS sequence"/>
</dbReference>
<dbReference type="AlphaFoldDB" id="A0A0W0SML7"/>
<accession>A0A0W0SML7</accession>